<feature type="compositionally biased region" description="Acidic residues" evidence="1">
    <location>
        <begin position="1"/>
        <end position="10"/>
    </location>
</feature>
<name>A0A8H6HGF2_9AGAR</name>
<sequence length="213" mass="23982">MVLVDDDDDDVWQRHPSPRSASSPGIQYFEKRASIPPPPRLQPPHFTRHRGYLKPPFTVGDAVLGLLYVVEGNSWRTRSVYVVEGNGWRTAFRLVETHLRVHPVFAVLGHVRRGDVVAPSVTAWGGGTDEFAPSILAYLTGCVKHPTVYGLGPSAVRKGSRDDVWWDDSFQGSIFGHYDNDNCRLVDENTQCSRDIYWLVDSGSFEAFHQRLC</sequence>
<dbReference type="AlphaFoldDB" id="A0A8H6HGF2"/>
<feature type="region of interest" description="Disordered" evidence="1">
    <location>
        <begin position="1"/>
        <end position="27"/>
    </location>
</feature>
<evidence type="ECO:0000313" key="2">
    <source>
        <dbReference type="EMBL" id="KAF6745306.1"/>
    </source>
</evidence>
<keyword evidence="3" id="KW-1185">Reference proteome</keyword>
<evidence type="ECO:0000256" key="1">
    <source>
        <dbReference type="SAM" id="MobiDB-lite"/>
    </source>
</evidence>
<evidence type="ECO:0000313" key="3">
    <source>
        <dbReference type="Proteomes" id="UP000521943"/>
    </source>
</evidence>
<dbReference type="EMBL" id="JACGCI010000107">
    <property type="protein sequence ID" value="KAF6745306.1"/>
    <property type="molecule type" value="Genomic_DNA"/>
</dbReference>
<protein>
    <submittedName>
        <fullName evidence="2">Uncharacterized protein</fullName>
    </submittedName>
</protein>
<proteinExistence type="predicted"/>
<reference evidence="2 3" key="1">
    <citation type="submission" date="2020-07" db="EMBL/GenBank/DDBJ databases">
        <title>Comparative genomics of pyrophilous fungi reveals a link between fire events and developmental genes.</title>
        <authorList>
            <consortium name="DOE Joint Genome Institute"/>
            <person name="Steindorff A.S."/>
            <person name="Carver A."/>
            <person name="Calhoun S."/>
            <person name="Stillman K."/>
            <person name="Liu H."/>
            <person name="Lipzen A."/>
            <person name="Pangilinan J."/>
            <person name="Labutti K."/>
            <person name="Bruns T.D."/>
            <person name="Grigoriev I.V."/>
        </authorList>
    </citation>
    <scope>NUCLEOTIDE SEQUENCE [LARGE SCALE GENOMIC DNA]</scope>
    <source>
        <strain evidence="2 3">CBS 144469</strain>
    </source>
</reference>
<dbReference type="Proteomes" id="UP000521943">
    <property type="component" value="Unassembled WGS sequence"/>
</dbReference>
<organism evidence="2 3">
    <name type="scientific">Ephemerocybe angulata</name>
    <dbReference type="NCBI Taxonomy" id="980116"/>
    <lineage>
        <taxon>Eukaryota</taxon>
        <taxon>Fungi</taxon>
        <taxon>Dikarya</taxon>
        <taxon>Basidiomycota</taxon>
        <taxon>Agaricomycotina</taxon>
        <taxon>Agaricomycetes</taxon>
        <taxon>Agaricomycetidae</taxon>
        <taxon>Agaricales</taxon>
        <taxon>Agaricineae</taxon>
        <taxon>Psathyrellaceae</taxon>
        <taxon>Ephemerocybe</taxon>
    </lineage>
</organism>
<comment type="caution">
    <text evidence="2">The sequence shown here is derived from an EMBL/GenBank/DDBJ whole genome shotgun (WGS) entry which is preliminary data.</text>
</comment>
<gene>
    <name evidence="2" type="ORF">DFP72DRAFT_856566</name>
</gene>
<accession>A0A8H6HGF2</accession>